<evidence type="ECO:0000313" key="5">
    <source>
        <dbReference type="Proteomes" id="UP000190965"/>
    </source>
</evidence>
<dbReference type="PRINTS" id="PR00394">
    <property type="entry name" value="RHSPROTEIN"/>
</dbReference>
<feature type="compositionally biased region" description="Basic and acidic residues" evidence="2">
    <location>
        <begin position="345"/>
        <end position="360"/>
    </location>
</feature>
<dbReference type="InterPro" id="IPR050708">
    <property type="entry name" value="T6SS_VgrG/RHS"/>
</dbReference>
<dbReference type="OrthoDB" id="9816400at2"/>
<evidence type="ECO:0000256" key="1">
    <source>
        <dbReference type="ARBA" id="ARBA00022737"/>
    </source>
</evidence>
<name>A0A1T2YBH1_PSEFL</name>
<dbReference type="AlphaFoldDB" id="A0A1T2YBH1"/>
<evidence type="ECO:0000256" key="2">
    <source>
        <dbReference type="SAM" id="MobiDB-lite"/>
    </source>
</evidence>
<accession>A0A1T2YBH1</accession>
<proteinExistence type="predicted"/>
<reference evidence="4 5" key="1">
    <citation type="submission" date="2016-12" db="EMBL/GenBank/DDBJ databases">
        <title>Draft genome sequences of seven strains of Pseudomonas fluorescens that produce 4-formylaminooxyvinylglycine.</title>
        <authorList>
            <person name="Okrent R.A."/>
            <person name="Manning V.A."/>
            <person name="Trippe K.M."/>
        </authorList>
    </citation>
    <scope>NUCLEOTIDE SEQUENCE [LARGE SCALE GENOMIC DNA]</scope>
    <source>
        <strain evidence="4 5">P5A</strain>
    </source>
</reference>
<protein>
    <submittedName>
        <fullName evidence="4">Type IV secretion protein Rhs</fullName>
    </submittedName>
</protein>
<keyword evidence="1" id="KW-0677">Repeat</keyword>
<dbReference type="NCBIfam" id="TIGR01643">
    <property type="entry name" value="YD_repeat_2x"/>
    <property type="match status" value="1"/>
</dbReference>
<dbReference type="EMBL" id="MSDF01000033">
    <property type="protein sequence ID" value="OPA89329.1"/>
    <property type="molecule type" value="Genomic_DNA"/>
</dbReference>
<gene>
    <name evidence="4" type="ORF">BFW87_22815</name>
</gene>
<dbReference type="InterPro" id="IPR022385">
    <property type="entry name" value="Rhs_assc_core"/>
</dbReference>
<comment type="caution">
    <text evidence="4">The sequence shown here is derived from an EMBL/GenBank/DDBJ whole genome shotgun (WGS) entry which is preliminary data.</text>
</comment>
<dbReference type="InterPro" id="IPR006530">
    <property type="entry name" value="YD"/>
</dbReference>
<sequence length="466" mass="53111">SRIHDTRKGEHNYQYDPLARLTRVDHSNDEQERFGHDPAGNLLMQDRPGPDIVAGNRLAIQGDHNYDYDAFGNLIRERRGREHRLVTEYRYDCQHRLIGITQPNGQTASYCYDPFGRRISKTVADITTEFFWQGDKLIAEHHADRHRSYIYEPDSFRPLVLLEGFGPKETKPYHYQLDHLGTPQELTASDGEIVWSAHYKAYGKISRLDVGKIDNPLRFQGQYFDQESGLHYNRHRYYNPDVGRYLTPDPVKLAGGINTYQYVPNPTGWVDPLGLSPCPGGEGCKPATGFENPIRKASVDEQQPAVPQPSRKHRQARIDELAEANAKRRVLEIEDRYDMHTVAKHGPEITDPDLKQRAIDGTDPATGSRRPDARGNLSSQFHSWRMQLSALNKALTRDSLGLDPFNGRDHNQNPILKLELPGAGRGYRPNRADAANPHLNENLDGFEVKFDRVSTKPFTAFPTEKK</sequence>
<dbReference type="Proteomes" id="UP000190965">
    <property type="component" value="Unassembled WGS sequence"/>
</dbReference>
<feature type="region of interest" description="Disordered" evidence="2">
    <location>
        <begin position="345"/>
        <end position="376"/>
    </location>
</feature>
<organism evidence="4 5">
    <name type="scientific">Pseudomonas fluorescens</name>
    <dbReference type="NCBI Taxonomy" id="294"/>
    <lineage>
        <taxon>Bacteria</taxon>
        <taxon>Pseudomonadati</taxon>
        <taxon>Pseudomonadota</taxon>
        <taxon>Gammaproteobacteria</taxon>
        <taxon>Pseudomonadales</taxon>
        <taxon>Pseudomonadaceae</taxon>
        <taxon>Pseudomonas</taxon>
    </lineage>
</organism>
<dbReference type="PANTHER" id="PTHR32305">
    <property type="match status" value="1"/>
</dbReference>
<dbReference type="Pfam" id="PF25023">
    <property type="entry name" value="TEN_YD-shell"/>
    <property type="match status" value="1"/>
</dbReference>
<dbReference type="NCBIfam" id="TIGR03696">
    <property type="entry name" value="Rhs_assc_core"/>
    <property type="match status" value="1"/>
</dbReference>
<dbReference type="RefSeq" id="WP_139372474.1">
    <property type="nucleotide sequence ID" value="NZ_MSDF01000033.1"/>
</dbReference>
<feature type="domain" description="Teneurin-like YD-shell" evidence="3">
    <location>
        <begin position="6"/>
        <end position="249"/>
    </location>
</feature>
<dbReference type="InterPro" id="IPR056823">
    <property type="entry name" value="TEN-like_YD-shell"/>
</dbReference>
<evidence type="ECO:0000259" key="3">
    <source>
        <dbReference type="Pfam" id="PF25023"/>
    </source>
</evidence>
<evidence type="ECO:0000313" key="4">
    <source>
        <dbReference type="EMBL" id="OPA89329.1"/>
    </source>
</evidence>
<feature type="non-terminal residue" evidence="4">
    <location>
        <position position="1"/>
    </location>
</feature>
<dbReference type="Gene3D" id="2.180.10.10">
    <property type="entry name" value="RHS repeat-associated core"/>
    <property type="match status" value="1"/>
</dbReference>
<dbReference type="PANTHER" id="PTHR32305:SF15">
    <property type="entry name" value="PROTEIN RHSA-RELATED"/>
    <property type="match status" value="1"/>
</dbReference>